<feature type="compositionally biased region" description="Low complexity" evidence="1">
    <location>
        <begin position="186"/>
        <end position="204"/>
    </location>
</feature>
<feature type="compositionally biased region" description="Polar residues" evidence="1">
    <location>
        <begin position="63"/>
        <end position="73"/>
    </location>
</feature>
<keyword evidence="3" id="KW-1185">Reference proteome</keyword>
<feature type="compositionally biased region" description="Low complexity" evidence="1">
    <location>
        <begin position="226"/>
        <end position="239"/>
    </location>
</feature>
<dbReference type="EMBL" id="CP036262">
    <property type="protein sequence ID" value="QDS93764.1"/>
    <property type="molecule type" value="Genomic_DNA"/>
</dbReference>
<name>A0A517MFU5_9BACT</name>
<dbReference type="Proteomes" id="UP000320672">
    <property type="component" value="Chromosome"/>
</dbReference>
<evidence type="ECO:0000313" key="3">
    <source>
        <dbReference type="Proteomes" id="UP000320672"/>
    </source>
</evidence>
<feature type="compositionally biased region" description="Pro residues" evidence="1">
    <location>
        <begin position="205"/>
        <end position="225"/>
    </location>
</feature>
<accession>A0A517MFU5</accession>
<sequence>MHSSGPTAYLTCGLLIVFSCGCQSPLADRSVRVTENSPEALQAAEQPRTLLAERQKPAVPESTAVSSSLSDTHASIDGGTLADSEALLQAFQNAGPEVQEAARRRMLASQQSNVKVNPLPDLPTQSDLDLDPFDRPLELPNETTTIANITDAMKEDSKSQQAAPNADAFRTAISDEIAASGFVVPTSHSSESATTETVADLAEPPAAPAGVPEPQPESPIEPAPTEPTAELATPTPAAPKAPVSEAALMASLLEQMSAAPTDDNDTNKMRQAMRYRLQLVLAGRIDEAVEPIEGLDSSEQEFFRNQVLALWTAIDPQGHPVPQRRWTTALPQLREAVSHLAAATGTLEVRNLAFCTDVESYGRIKTFDSMRFNPGQQVILYSEVDSFAAERLSTGYETQLQGSYEIFDSSGKRIAEKVLPTDQQVCNNYRRDYFIAYRLHLPSQLADGKYRMELTMEDLKGKKYGQSSIEFEISNAR</sequence>
<gene>
    <name evidence="2" type="ORF">FF011L_25370</name>
</gene>
<protein>
    <submittedName>
        <fullName evidence="2">Uncharacterized protein</fullName>
    </submittedName>
</protein>
<evidence type="ECO:0000256" key="1">
    <source>
        <dbReference type="SAM" id="MobiDB-lite"/>
    </source>
</evidence>
<dbReference type="KEGG" id="rml:FF011L_25370"/>
<proteinExistence type="predicted"/>
<organism evidence="2 3">
    <name type="scientific">Roseimaritima multifibrata</name>
    <dbReference type="NCBI Taxonomy" id="1930274"/>
    <lineage>
        <taxon>Bacteria</taxon>
        <taxon>Pseudomonadati</taxon>
        <taxon>Planctomycetota</taxon>
        <taxon>Planctomycetia</taxon>
        <taxon>Pirellulales</taxon>
        <taxon>Pirellulaceae</taxon>
        <taxon>Roseimaritima</taxon>
    </lineage>
</organism>
<feature type="region of interest" description="Disordered" evidence="1">
    <location>
        <begin position="184"/>
        <end position="239"/>
    </location>
</feature>
<dbReference type="AlphaFoldDB" id="A0A517MFU5"/>
<feature type="region of interest" description="Disordered" evidence="1">
    <location>
        <begin position="53"/>
        <end position="77"/>
    </location>
</feature>
<evidence type="ECO:0000313" key="2">
    <source>
        <dbReference type="EMBL" id="QDS93764.1"/>
    </source>
</evidence>
<reference evidence="2 3" key="1">
    <citation type="submission" date="2019-02" db="EMBL/GenBank/DDBJ databases">
        <title>Deep-cultivation of Planctomycetes and their phenomic and genomic characterization uncovers novel biology.</title>
        <authorList>
            <person name="Wiegand S."/>
            <person name="Jogler M."/>
            <person name="Boedeker C."/>
            <person name="Pinto D."/>
            <person name="Vollmers J."/>
            <person name="Rivas-Marin E."/>
            <person name="Kohn T."/>
            <person name="Peeters S.H."/>
            <person name="Heuer A."/>
            <person name="Rast P."/>
            <person name="Oberbeckmann S."/>
            <person name="Bunk B."/>
            <person name="Jeske O."/>
            <person name="Meyerdierks A."/>
            <person name="Storesund J.E."/>
            <person name="Kallscheuer N."/>
            <person name="Luecker S."/>
            <person name="Lage O.M."/>
            <person name="Pohl T."/>
            <person name="Merkel B.J."/>
            <person name="Hornburger P."/>
            <person name="Mueller R.-W."/>
            <person name="Bruemmer F."/>
            <person name="Labrenz M."/>
            <person name="Spormann A.M."/>
            <person name="Op den Camp H."/>
            <person name="Overmann J."/>
            <person name="Amann R."/>
            <person name="Jetten M.S.M."/>
            <person name="Mascher T."/>
            <person name="Medema M.H."/>
            <person name="Devos D.P."/>
            <person name="Kaster A.-K."/>
            <person name="Ovreas L."/>
            <person name="Rohde M."/>
            <person name="Galperin M.Y."/>
            <person name="Jogler C."/>
        </authorList>
    </citation>
    <scope>NUCLEOTIDE SEQUENCE [LARGE SCALE GENOMIC DNA]</scope>
    <source>
        <strain evidence="2 3">FF011L</strain>
    </source>
</reference>